<dbReference type="Pfam" id="PF10539">
    <property type="entry name" value="Dev_Cell_Death"/>
    <property type="match status" value="1"/>
</dbReference>
<feature type="compositionally biased region" description="Basic and acidic residues" evidence="1">
    <location>
        <begin position="47"/>
        <end position="59"/>
    </location>
</feature>
<feature type="domain" description="DCD" evidence="2">
    <location>
        <begin position="251"/>
        <end position="379"/>
    </location>
</feature>
<feature type="compositionally biased region" description="Basic and acidic residues" evidence="1">
    <location>
        <begin position="130"/>
        <end position="147"/>
    </location>
</feature>
<feature type="compositionally biased region" description="Basic residues" evidence="1">
    <location>
        <begin position="112"/>
        <end position="122"/>
    </location>
</feature>
<keyword evidence="4" id="KW-1185">Reference proteome</keyword>
<reference evidence="3 4" key="1">
    <citation type="submission" date="2024-12" db="EMBL/GenBank/DDBJ databases">
        <title>The unique morphological basis and parallel evolutionary history of personate flowers in Penstemon.</title>
        <authorList>
            <person name="Depatie T.H."/>
            <person name="Wessinger C.A."/>
        </authorList>
    </citation>
    <scope>NUCLEOTIDE SEQUENCE [LARGE SCALE GENOMIC DNA]</scope>
    <source>
        <strain evidence="3">WTNN_2</strain>
        <tissue evidence="3">Leaf</tissue>
    </source>
</reference>
<dbReference type="PANTHER" id="PTHR46444">
    <property type="entry name" value="DCD (DEVELOPMENT AND CELL DEATH) DOMAIN PROTEIN-RELATED"/>
    <property type="match status" value="1"/>
</dbReference>
<evidence type="ECO:0000259" key="2">
    <source>
        <dbReference type="PROSITE" id="PS51222"/>
    </source>
</evidence>
<comment type="caution">
    <text evidence="3">The sequence shown here is derived from an EMBL/GenBank/DDBJ whole genome shotgun (WGS) entry which is preliminary data.</text>
</comment>
<feature type="compositionally biased region" description="Polar residues" evidence="1">
    <location>
        <begin position="86"/>
        <end position="107"/>
    </location>
</feature>
<dbReference type="InterPro" id="IPR013989">
    <property type="entry name" value="Dev_and_cell_death_domain"/>
</dbReference>
<dbReference type="EMBL" id="JBJXBP010000005">
    <property type="protein sequence ID" value="KAL3827875.1"/>
    <property type="molecule type" value="Genomic_DNA"/>
</dbReference>
<dbReference type="Proteomes" id="UP001634393">
    <property type="component" value="Unassembled WGS sequence"/>
</dbReference>
<gene>
    <name evidence="3" type="ORF">ACJIZ3_016677</name>
</gene>
<feature type="compositionally biased region" description="Basic and acidic residues" evidence="1">
    <location>
        <begin position="174"/>
        <end position="184"/>
    </location>
</feature>
<dbReference type="PANTHER" id="PTHR46444:SF3">
    <property type="entry name" value="DCD (DEVELOPMENT AND CELL DEATH) DOMAIN PROTEIN"/>
    <property type="match status" value="1"/>
</dbReference>
<feature type="compositionally biased region" description="Basic and acidic residues" evidence="1">
    <location>
        <begin position="218"/>
        <end position="247"/>
    </location>
</feature>
<name>A0ABD3SU41_9LAMI</name>
<dbReference type="SMART" id="SM00767">
    <property type="entry name" value="DCD"/>
    <property type="match status" value="1"/>
</dbReference>
<feature type="compositionally biased region" description="Basic residues" evidence="1">
    <location>
        <begin position="200"/>
        <end position="211"/>
    </location>
</feature>
<evidence type="ECO:0000256" key="1">
    <source>
        <dbReference type="SAM" id="MobiDB-lite"/>
    </source>
</evidence>
<accession>A0ABD3SU41</accession>
<feature type="region of interest" description="Disordered" evidence="1">
    <location>
        <begin position="1"/>
        <end position="158"/>
    </location>
</feature>
<evidence type="ECO:0000313" key="3">
    <source>
        <dbReference type="EMBL" id="KAL3827875.1"/>
    </source>
</evidence>
<proteinExistence type="predicted"/>
<sequence length="642" mass="72203">MAPMKKKKKSSVGTKSTSKQVISDKKSLKNGKKRGTAAESTSEQVIPDEKIVENEKGGDVEGSVSVPVVKKPCTWLKLDKLDPQTESKSLVESSNQGIEENSTSEVQTKNDNKRKRLRKLKKGLNNDPNMDEKCVNEKIIEDKKGDDVEGSPSTPVLKKPCTWLKLDKLDPQTESKSLVEDSKQGIEANPTSQVQTKNDNKRKRARRGKKRINNDPNLDEKRGNPRLEKKEKGIISERHQDTNKRDDDAEKKLGGLIFMCNAKTKPDCLHFQVMGVPANKKEVVMGIKPGLKLFLYDYDLRVMYGIYKASSSGGMKLEPTAFGGGFPAQVRFTVHKDCLPLPENIFKKALKDSYNERTHKFNTELTMKQVKHLTDLFHPTPKSNPSGQPFVQVHNPIIHHDSTNGQRYLNNYGVNDPGLRATPLRPEIHFPYHVSSSAVPSQGQLFFTEQEYRNYGLKKGRSLDPNKFYQEREPLPVNPASMYNNQSSVLPRETNQPDPNFLSEKEYRVYGLRGPQQVQTTAAPTVKNSYDESTDSLVNRYLAMPRSTESYPPSQREHYIYDSNHTSAVMTQPGSAIHDYGRSSYSVNEQSKVNQSPYSLYASNEASGLNQGIYSQRETNLSSAPVSLRYSFAGGPPLSQQR</sequence>
<protein>
    <recommendedName>
        <fullName evidence="2">DCD domain-containing protein</fullName>
    </recommendedName>
</protein>
<evidence type="ECO:0000313" key="4">
    <source>
        <dbReference type="Proteomes" id="UP001634393"/>
    </source>
</evidence>
<feature type="compositionally biased region" description="Basic residues" evidence="1">
    <location>
        <begin position="1"/>
        <end position="10"/>
    </location>
</feature>
<dbReference type="PROSITE" id="PS51222">
    <property type="entry name" value="DCD"/>
    <property type="match status" value="1"/>
</dbReference>
<feature type="region of interest" description="Disordered" evidence="1">
    <location>
        <begin position="174"/>
        <end position="247"/>
    </location>
</feature>
<organism evidence="3 4">
    <name type="scientific">Penstemon smallii</name>
    <dbReference type="NCBI Taxonomy" id="265156"/>
    <lineage>
        <taxon>Eukaryota</taxon>
        <taxon>Viridiplantae</taxon>
        <taxon>Streptophyta</taxon>
        <taxon>Embryophyta</taxon>
        <taxon>Tracheophyta</taxon>
        <taxon>Spermatophyta</taxon>
        <taxon>Magnoliopsida</taxon>
        <taxon>eudicotyledons</taxon>
        <taxon>Gunneridae</taxon>
        <taxon>Pentapetalae</taxon>
        <taxon>asterids</taxon>
        <taxon>lamiids</taxon>
        <taxon>Lamiales</taxon>
        <taxon>Plantaginaceae</taxon>
        <taxon>Cheloneae</taxon>
        <taxon>Penstemon</taxon>
    </lineage>
</organism>
<dbReference type="AlphaFoldDB" id="A0ABD3SU41"/>